<dbReference type="Pfam" id="PF07727">
    <property type="entry name" value="RVT_2"/>
    <property type="match status" value="1"/>
</dbReference>
<gene>
    <name evidence="2" type="ORF">Slati_2195100</name>
</gene>
<sequence length="383" mass="44574">MSDIDSNKWLEAMKFEMDSMGSNQARLVAKGYTQRPGVDFEETYSPVAMAKSIRILLAIAAWYNYEIWQMDVKTALLNDFVEEEIFMDQSEGFTTVGEEQKVCRIQRSIYGLKQASRSWNTRFDEVIQGYDFIKNDYDPCVYKKISGSSIAYLVLYVDDILLIGNDVKMFRDIKAWLSTQFSMKDMGEASYILGIKIYRDRSRRMLGLTQSSYIEKVLKRFRMEHSKRGVLPMRHGIKLSKKQSPKPDEELKRMSDIPYASAVGSIQYAVQCTRPDVAYALSVTSRYQACAREAHWSAVKSILKYLRRTKDMFLIYDGELILEGYSDASFQSDDDDAKSQSDLYSSLTVVWWLRRVPSRIPQWIPPRKLNTSRLRKLRRRRFG</sequence>
<reference evidence="2" key="2">
    <citation type="journal article" date="2024" name="Plant">
        <title>Genomic evolution and insights into agronomic trait innovations of Sesamum species.</title>
        <authorList>
            <person name="Miao H."/>
            <person name="Wang L."/>
            <person name="Qu L."/>
            <person name="Liu H."/>
            <person name="Sun Y."/>
            <person name="Le M."/>
            <person name="Wang Q."/>
            <person name="Wei S."/>
            <person name="Zheng Y."/>
            <person name="Lin W."/>
            <person name="Duan Y."/>
            <person name="Cao H."/>
            <person name="Xiong S."/>
            <person name="Wang X."/>
            <person name="Wei L."/>
            <person name="Li C."/>
            <person name="Ma Q."/>
            <person name="Ju M."/>
            <person name="Zhao R."/>
            <person name="Li G."/>
            <person name="Mu C."/>
            <person name="Tian Q."/>
            <person name="Mei H."/>
            <person name="Zhang T."/>
            <person name="Gao T."/>
            <person name="Zhang H."/>
        </authorList>
    </citation>
    <scope>NUCLEOTIDE SEQUENCE</scope>
    <source>
        <strain evidence="2">KEN1</strain>
    </source>
</reference>
<dbReference type="AlphaFoldDB" id="A0AAW2WRQ6"/>
<dbReference type="EMBL" id="JACGWN010000007">
    <property type="protein sequence ID" value="KAL0444724.1"/>
    <property type="molecule type" value="Genomic_DNA"/>
</dbReference>
<dbReference type="SUPFAM" id="SSF56672">
    <property type="entry name" value="DNA/RNA polymerases"/>
    <property type="match status" value="1"/>
</dbReference>
<organism evidence="2">
    <name type="scientific">Sesamum latifolium</name>
    <dbReference type="NCBI Taxonomy" id="2727402"/>
    <lineage>
        <taxon>Eukaryota</taxon>
        <taxon>Viridiplantae</taxon>
        <taxon>Streptophyta</taxon>
        <taxon>Embryophyta</taxon>
        <taxon>Tracheophyta</taxon>
        <taxon>Spermatophyta</taxon>
        <taxon>Magnoliopsida</taxon>
        <taxon>eudicotyledons</taxon>
        <taxon>Gunneridae</taxon>
        <taxon>Pentapetalae</taxon>
        <taxon>asterids</taxon>
        <taxon>lamiids</taxon>
        <taxon>Lamiales</taxon>
        <taxon>Pedaliaceae</taxon>
        <taxon>Sesamum</taxon>
    </lineage>
</organism>
<evidence type="ECO:0000259" key="1">
    <source>
        <dbReference type="Pfam" id="PF07727"/>
    </source>
</evidence>
<feature type="domain" description="Reverse transcriptase Ty1/copia-type" evidence="1">
    <location>
        <begin position="7"/>
        <end position="233"/>
    </location>
</feature>
<dbReference type="PANTHER" id="PTHR11439:SF496">
    <property type="entry name" value="RNA-DIRECTED DNA POLYMERASE"/>
    <property type="match status" value="1"/>
</dbReference>
<comment type="caution">
    <text evidence="2">The sequence shown here is derived from an EMBL/GenBank/DDBJ whole genome shotgun (WGS) entry which is preliminary data.</text>
</comment>
<evidence type="ECO:0000313" key="2">
    <source>
        <dbReference type="EMBL" id="KAL0444724.1"/>
    </source>
</evidence>
<reference evidence="2" key="1">
    <citation type="submission" date="2020-06" db="EMBL/GenBank/DDBJ databases">
        <authorList>
            <person name="Li T."/>
            <person name="Hu X."/>
            <person name="Zhang T."/>
            <person name="Song X."/>
            <person name="Zhang H."/>
            <person name="Dai N."/>
            <person name="Sheng W."/>
            <person name="Hou X."/>
            <person name="Wei L."/>
        </authorList>
    </citation>
    <scope>NUCLEOTIDE SEQUENCE</scope>
    <source>
        <strain evidence="2">KEN1</strain>
        <tissue evidence="2">Leaf</tissue>
    </source>
</reference>
<accession>A0AAW2WRQ6</accession>
<name>A0AAW2WRQ6_9LAMI</name>
<dbReference type="InterPro" id="IPR013103">
    <property type="entry name" value="RVT_2"/>
</dbReference>
<protein>
    <submittedName>
        <fullName evidence="2">Retrovirus-related Pol polyprotein from transposon TNT 1-94</fullName>
    </submittedName>
</protein>
<dbReference type="InterPro" id="IPR043502">
    <property type="entry name" value="DNA/RNA_pol_sf"/>
</dbReference>
<dbReference type="PANTHER" id="PTHR11439">
    <property type="entry name" value="GAG-POL-RELATED RETROTRANSPOSON"/>
    <property type="match status" value="1"/>
</dbReference>
<proteinExistence type="predicted"/>